<name>A0A7M2X426_9BACT</name>
<dbReference type="InterPro" id="IPR000983">
    <property type="entry name" value="Bac_GSPG_pilin"/>
</dbReference>
<evidence type="ECO:0000313" key="3">
    <source>
        <dbReference type="EMBL" id="QOV92424.1"/>
    </source>
</evidence>
<accession>A0A7M2X426</accession>
<dbReference type="NCBIfam" id="TIGR02532">
    <property type="entry name" value="IV_pilin_GFxxxE"/>
    <property type="match status" value="1"/>
</dbReference>
<protein>
    <submittedName>
        <fullName evidence="3">Type II secretion system protein</fullName>
    </submittedName>
</protein>
<organism evidence="3 4">
    <name type="scientific">Humisphaera borealis</name>
    <dbReference type="NCBI Taxonomy" id="2807512"/>
    <lineage>
        <taxon>Bacteria</taxon>
        <taxon>Pseudomonadati</taxon>
        <taxon>Planctomycetota</taxon>
        <taxon>Phycisphaerae</taxon>
        <taxon>Tepidisphaerales</taxon>
        <taxon>Tepidisphaeraceae</taxon>
        <taxon>Humisphaera</taxon>
    </lineage>
</organism>
<evidence type="ECO:0000256" key="1">
    <source>
        <dbReference type="ARBA" id="ARBA00022481"/>
    </source>
</evidence>
<sequence>MPRRQAFTLVELLVVIGIIAVLIGILLPSLSAAQEQARTIKCASNLRNIGNGLAIYLAENKQIFPPAYIYEGQKIVGNTQTPAAAVNGYVHWSSYLYGQTKAGKGVAAEAFTCPSFEQGGLPPTNPEPGNFDPGQAADNAGVVDQQAPRCAFTVNEAIMPRNKWVIGFQGAARPYRYVNAGKIKDSSNVILATEWNHDWRIVADTGRSNDTDTVCKSHRPVHGFVSKGGTLDLSSVGDDPFRPATTSVYTPVSETQLDPDPKAGGSSRTRLDWVGRNHGKQNKQGDWNVKSTNFLYVDGHVETKHIRDTLNPFQWGKAVYSLE</sequence>
<dbReference type="Gene3D" id="3.30.700.10">
    <property type="entry name" value="Glycoprotein, Type 4 Pilin"/>
    <property type="match status" value="1"/>
</dbReference>
<dbReference type="PANTHER" id="PTHR30093:SF2">
    <property type="entry name" value="TYPE II SECRETION SYSTEM PROTEIN H"/>
    <property type="match status" value="1"/>
</dbReference>
<dbReference type="SUPFAM" id="SSF54523">
    <property type="entry name" value="Pili subunits"/>
    <property type="match status" value="1"/>
</dbReference>
<dbReference type="GO" id="GO:0015627">
    <property type="term" value="C:type II protein secretion system complex"/>
    <property type="evidence" value="ECO:0007669"/>
    <property type="project" value="InterPro"/>
</dbReference>
<evidence type="ECO:0000313" key="4">
    <source>
        <dbReference type="Proteomes" id="UP000593765"/>
    </source>
</evidence>
<evidence type="ECO:0000256" key="2">
    <source>
        <dbReference type="SAM" id="MobiDB-lite"/>
    </source>
</evidence>
<feature type="region of interest" description="Disordered" evidence="2">
    <location>
        <begin position="118"/>
        <end position="138"/>
    </location>
</feature>
<dbReference type="EMBL" id="CP063458">
    <property type="protein sequence ID" value="QOV92424.1"/>
    <property type="molecule type" value="Genomic_DNA"/>
</dbReference>
<keyword evidence="1" id="KW-0488">Methylation</keyword>
<dbReference type="Proteomes" id="UP000593765">
    <property type="component" value="Chromosome"/>
</dbReference>
<dbReference type="AlphaFoldDB" id="A0A7M2X426"/>
<proteinExistence type="predicted"/>
<keyword evidence="4" id="KW-1185">Reference proteome</keyword>
<dbReference type="InterPro" id="IPR045584">
    <property type="entry name" value="Pilin-like"/>
</dbReference>
<dbReference type="Pfam" id="PF07963">
    <property type="entry name" value="N_methyl"/>
    <property type="match status" value="1"/>
</dbReference>
<feature type="region of interest" description="Disordered" evidence="2">
    <location>
        <begin position="251"/>
        <end position="285"/>
    </location>
</feature>
<dbReference type="GO" id="GO:0015628">
    <property type="term" value="P:protein secretion by the type II secretion system"/>
    <property type="evidence" value="ECO:0007669"/>
    <property type="project" value="InterPro"/>
</dbReference>
<dbReference type="KEGG" id="hbs:IPV69_13515"/>
<dbReference type="PRINTS" id="PR00813">
    <property type="entry name" value="BCTERIALGSPG"/>
</dbReference>
<dbReference type="PANTHER" id="PTHR30093">
    <property type="entry name" value="GENERAL SECRETION PATHWAY PROTEIN G"/>
    <property type="match status" value="1"/>
</dbReference>
<gene>
    <name evidence="3" type="ORF">IPV69_13515</name>
</gene>
<dbReference type="InterPro" id="IPR012902">
    <property type="entry name" value="N_methyl_site"/>
</dbReference>
<reference evidence="3 4" key="1">
    <citation type="submission" date="2020-10" db="EMBL/GenBank/DDBJ databases">
        <title>Wide distribution of Phycisphaera-like planctomycetes from WD2101 soil group in peatlands and genome analysis of the first cultivated representative.</title>
        <authorList>
            <person name="Dedysh S.N."/>
            <person name="Beletsky A.V."/>
            <person name="Ivanova A."/>
            <person name="Kulichevskaya I.S."/>
            <person name="Suzina N.E."/>
            <person name="Philippov D.A."/>
            <person name="Rakitin A.L."/>
            <person name="Mardanov A.V."/>
            <person name="Ravin N.V."/>
        </authorList>
    </citation>
    <scope>NUCLEOTIDE SEQUENCE [LARGE SCALE GENOMIC DNA]</scope>
    <source>
        <strain evidence="3 4">M1803</strain>
    </source>
</reference>